<keyword evidence="5 15" id="KW-0808">Transferase</keyword>
<dbReference type="Gene3D" id="3.40.50.150">
    <property type="entry name" value="Vaccinia Virus protein VP39"/>
    <property type="match status" value="1"/>
</dbReference>
<proteinExistence type="inferred from homology"/>
<evidence type="ECO:0000256" key="11">
    <source>
        <dbReference type="ARBA" id="ARBA00035025"/>
    </source>
</evidence>
<name>A0A1X0ANP6_9MYCO</name>
<dbReference type="STRING" id="1927124.BST13_25155"/>
<evidence type="ECO:0000256" key="9">
    <source>
        <dbReference type="ARBA" id="ARBA00022884"/>
    </source>
</evidence>
<dbReference type="SUPFAM" id="SSF53335">
    <property type="entry name" value="S-adenosyl-L-methionine-dependent methyltransferases"/>
    <property type="match status" value="1"/>
</dbReference>
<comment type="similarity">
    <text evidence="2">Belongs to the methyltransferase superfamily. HEN1 family.</text>
</comment>
<evidence type="ECO:0000256" key="3">
    <source>
        <dbReference type="ARBA" id="ARBA00021330"/>
    </source>
</evidence>
<dbReference type="Pfam" id="PF12623">
    <property type="entry name" value="Hen1_L"/>
    <property type="match status" value="1"/>
</dbReference>
<dbReference type="RefSeq" id="WP_083166745.1">
    <property type="nucleotide sequence ID" value="NZ_MVHF01000030.1"/>
</dbReference>
<comment type="cofactor">
    <cofactor evidence="1">
        <name>Mg(2+)</name>
        <dbReference type="ChEBI" id="CHEBI:18420"/>
    </cofactor>
</comment>
<keyword evidence="7" id="KW-0479">Metal-binding</keyword>
<dbReference type="InterPro" id="IPR024740">
    <property type="entry name" value="Hen1_N"/>
</dbReference>
<sequence>MYLTVSTTHRPATDLGYLLHKHPDRAQRFEIAGGVAHVFYPQATDERCTAALFCDIDPINLVRGKHNTAFSLGQYVNDRPYAAGSLLAVAMGTVFRSAMKGVSAKQDLADTAIPLEVGVPALPGGAALARDLFTPLGWQVEAQTPPLDAAFPEWGDSPYADVRLTGTLRLSDALKHLYVLLPVLDDVKHYWVGDAEVDKLLRAGEGWLDTHPLRDAISRRYLRHRREYVDAALARLGDDASGEPATARLPSESLAAQRRRRVVELLTELGAARVVDLGCGAGALLRELVTHAQFTDILGVDVSSAALDAAARSFERAGDRVRDRVTLRQSALTYADPSLAGYDAAVLMEVIEHVDENRLPALHYAVFGVARPRAVVVTTPNAEYNVRFDALPGGQFRHPDHRFEWTRAEFGRWAAEVADRYGYTVRFEPIGRQDPDLGPPTQAAVFEVTA</sequence>
<dbReference type="InterPro" id="IPR013217">
    <property type="entry name" value="Methyltransf_12"/>
</dbReference>
<evidence type="ECO:0000256" key="10">
    <source>
        <dbReference type="ARBA" id="ARBA00023158"/>
    </source>
</evidence>
<dbReference type="EMBL" id="MVHF01000030">
    <property type="protein sequence ID" value="ORA31642.1"/>
    <property type="molecule type" value="Genomic_DNA"/>
</dbReference>
<evidence type="ECO:0000256" key="7">
    <source>
        <dbReference type="ARBA" id="ARBA00022723"/>
    </source>
</evidence>
<keyword evidence="6" id="KW-0949">S-adenosyl-L-methionine</keyword>
<reference evidence="15 16" key="1">
    <citation type="submission" date="2017-02" db="EMBL/GenBank/DDBJ databases">
        <title>The new phylogeny of genus Mycobacterium.</title>
        <authorList>
            <person name="Tortoli E."/>
            <person name="Trovato A."/>
            <person name="Cirillo D.M."/>
        </authorList>
    </citation>
    <scope>NUCLEOTIDE SEQUENCE [LARGE SCALE GENOMIC DNA]</scope>
    <source>
        <strain evidence="15 16">RW6</strain>
    </source>
</reference>
<dbReference type="NCBIfam" id="TIGR04074">
    <property type="entry name" value="bacter_Hen1"/>
    <property type="match status" value="1"/>
</dbReference>
<dbReference type="GO" id="GO:0031047">
    <property type="term" value="P:regulatory ncRNA-mediated gene silencing"/>
    <property type="evidence" value="ECO:0007669"/>
    <property type="project" value="UniProtKB-KW"/>
</dbReference>
<dbReference type="Proteomes" id="UP000192448">
    <property type="component" value="Unassembled WGS sequence"/>
</dbReference>
<keyword evidence="9" id="KW-0694">RNA-binding</keyword>
<dbReference type="CDD" id="cd02440">
    <property type="entry name" value="AdoMet_MTases"/>
    <property type="match status" value="1"/>
</dbReference>
<evidence type="ECO:0000256" key="8">
    <source>
        <dbReference type="ARBA" id="ARBA00022842"/>
    </source>
</evidence>
<dbReference type="InterPro" id="IPR029063">
    <property type="entry name" value="SAM-dependent_MTases_sf"/>
</dbReference>
<dbReference type="Gene3D" id="3.30.1610.20">
    <property type="entry name" value="Hen1, N-terminal domain"/>
    <property type="match status" value="1"/>
</dbReference>
<evidence type="ECO:0000256" key="4">
    <source>
        <dbReference type="ARBA" id="ARBA00022603"/>
    </source>
</evidence>
<dbReference type="AlphaFoldDB" id="A0A1X0ANP6"/>
<dbReference type="GO" id="GO:0090486">
    <property type="term" value="F:small RNA 2'-O-methyltransferase activity"/>
    <property type="evidence" value="ECO:0007669"/>
    <property type="project" value="UniProtKB-EC"/>
</dbReference>
<dbReference type="GO" id="GO:0001510">
    <property type="term" value="P:RNA methylation"/>
    <property type="evidence" value="ECO:0007669"/>
    <property type="project" value="InterPro"/>
</dbReference>
<evidence type="ECO:0000256" key="6">
    <source>
        <dbReference type="ARBA" id="ARBA00022691"/>
    </source>
</evidence>
<dbReference type="EC" id="2.1.1.386" evidence="11"/>
<protein>
    <recommendedName>
        <fullName evidence="3">Small RNA 2'-O-methyltransferase</fullName>
        <ecNumber evidence="11">2.1.1.386</ecNumber>
    </recommendedName>
</protein>
<keyword evidence="8" id="KW-0460">Magnesium</keyword>
<dbReference type="InterPro" id="IPR026610">
    <property type="entry name" value="Hen1"/>
</dbReference>
<evidence type="ECO:0000256" key="5">
    <source>
        <dbReference type="ARBA" id="ARBA00022679"/>
    </source>
</evidence>
<comment type="catalytic activity">
    <reaction evidence="12">
        <text>small RNA 3'-end nucleotide + S-adenosyl-L-methionine = small RNA 3'-end 2'-O-methylnucleotide + S-adenosyl-L-homocysteine + H(+)</text>
        <dbReference type="Rhea" id="RHEA:37887"/>
        <dbReference type="Rhea" id="RHEA-COMP:10415"/>
        <dbReference type="Rhea" id="RHEA-COMP:10416"/>
        <dbReference type="ChEBI" id="CHEBI:15378"/>
        <dbReference type="ChEBI" id="CHEBI:57856"/>
        <dbReference type="ChEBI" id="CHEBI:59789"/>
        <dbReference type="ChEBI" id="CHEBI:74896"/>
        <dbReference type="ChEBI" id="CHEBI:74898"/>
        <dbReference type="EC" id="2.1.1.386"/>
    </reaction>
</comment>
<evidence type="ECO:0000259" key="14">
    <source>
        <dbReference type="Pfam" id="PF12623"/>
    </source>
</evidence>
<keyword evidence="4 15" id="KW-0489">Methyltransferase</keyword>
<dbReference type="PANTHER" id="PTHR21404:SF3">
    <property type="entry name" value="SMALL RNA 2'-O-METHYLTRANSFERASE"/>
    <property type="match status" value="1"/>
</dbReference>
<dbReference type="PANTHER" id="PTHR21404">
    <property type="entry name" value="HEN1"/>
    <property type="match status" value="1"/>
</dbReference>
<evidence type="ECO:0000256" key="1">
    <source>
        <dbReference type="ARBA" id="ARBA00001946"/>
    </source>
</evidence>
<accession>A0A1X0ANP6</accession>
<dbReference type="GO" id="GO:0003723">
    <property type="term" value="F:RNA binding"/>
    <property type="evidence" value="ECO:0007669"/>
    <property type="project" value="UniProtKB-KW"/>
</dbReference>
<dbReference type="GO" id="GO:0046872">
    <property type="term" value="F:metal ion binding"/>
    <property type="evidence" value="ECO:0007669"/>
    <property type="project" value="UniProtKB-KW"/>
</dbReference>
<organism evidence="15 16">
    <name type="scientific">Mycobacterium aquaticum</name>
    <dbReference type="NCBI Taxonomy" id="1927124"/>
    <lineage>
        <taxon>Bacteria</taxon>
        <taxon>Bacillati</taxon>
        <taxon>Actinomycetota</taxon>
        <taxon>Actinomycetes</taxon>
        <taxon>Mycobacteriales</taxon>
        <taxon>Mycobacteriaceae</taxon>
        <taxon>Mycobacterium</taxon>
    </lineage>
</organism>
<gene>
    <name evidence="15" type="ORF">BST13_25155</name>
</gene>
<comment type="caution">
    <text evidence="15">The sequence shown here is derived from an EMBL/GenBank/DDBJ whole genome shotgun (WGS) entry which is preliminary data.</text>
</comment>
<dbReference type="InterPro" id="IPR024026">
    <property type="entry name" value="3'-RNA_MeTfrase_Hen1_bac"/>
</dbReference>
<feature type="domain" description="Methyltransferase type 12" evidence="13">
    <location>
        <begin position="275"/>
        <end position="363"/>
    </location>
</feature>
<dbReference type="InterPro" id="IPR038546">
    <property type="entry name" value="Hen1_N_sf"/>
</dbReference>
<evidence type="ECO:0000256" key="12">
    <source>
        <dbReference type="ARBA" id="ARBA00048418"/>
    </source>
</evidence>
<dbReference type="Pfam" id="PF08242">
    <property type="entry name" value="Methyltransf_12"/>
    <property type="match status" value="1"/>
</dbReference>
<keyword evidence="10" id="KW-0943">RNA-mediated gene silencing</keyword>
<evidence type="ECO:0000259" key="13">
    <source>
        <dbReference type="Pfam" id="PF08242"/>
    </source>
</evidence>
<evidence type="ECO:0000313" key="15">
    <source>
        <dbReference type="EMBL" id="ORA31642.1"/>
    </source>
</evidence>
<evidence type="ECO:0000256" key="2">
    <source>
        <dbReference type="ARBA" id="ARBA00009026"/>
    </source>
</evidence>
<evidence type="ECO:0000313" key="16">
    <source>
        <dbReference type="Proteomes" id="UP000192448"/>
    </source>
</evidence>
<feature type="domain" description="Hen1 N-terminal" evidence="14">
    <location>
        <begin position="1"/>
        <end position="236"/>
    </location>
</feature>
<dbReference type="OrthoDB" id="626362at2"/>
<keyword evidence="16" id="KW-1185">Reference proteome</keyword>